<proteinExistence type="predicted"/>
<sequence length="133" mass="15533">MRVQLFELEGTVLKGSRLDQREVWDLKGWAEFGVGGQKRSNEHRSSNEKRKVQCDESSEENQLGFLKRKLQTNYQNRSQQINNFLFQLLNFYEQKNNNNNSFFIHNQLKEKKLSEANVVLSSCIDFLSGSALN</sequence>
<dbReference type="CTD" id="9942578"/>
<feature type="compositionally biased region" description="Basic and acidic residues" evidence="1">
    <location>
        <begin position="39"/>
        <end position="54"/>
    </location>
</feature>
<reference evidence="2" key="1">
    <citation type="submission" date="2012-04" db="EMBL/GenBank/DDBJ databases">
        <title>The Genome Sequence of Loa loa.</title>
        <authorList>
            <consortium name="The Broad Institute Genome Sequencing Platform"/>
            <consortium name="Broad Institute Genome Sequencing Center for Infectious Disease"/>
            <person name="Nutman T.B."/>
            <person name="Fink D.L."/>
            <person name="Russ C."/>
            <person name="Young S."/>
            <person name="Zeng Q."/>
            <person name="Gargeya S."/>
            <person name="Alvarado L."/>
            <person name="Berlin A."/>
            <person name="Chapman S.B."/>
            <person name="Chen Z."/>
            <person name="Freedman E."/>
            <person name="Gellesch M."/>
            <person name="Goldberg J."/>
            <person name="Griggs A."/>
            <person name="Gujja S."/>
            <person name="Heilman E.R."/>
            <person name="Heiman D."/>
            <person name="Howarth C."/>
            <person name="Mehta T."/>
            <person name="Neiman D."/>
            <person name="Pearson M."/>
            <person name="Roberts A."/>
            <person name="Saif S."/>
            <person name="Shea T."/>
            <person name="Shenoy N."/>
            <person name="Sisk P."/>
            <person name="Stolte C."/>
            <person name="Sykes S."/>
            <person name="White J."/>
            <person name="Yandava C."/>
            <person name="Haas B."/>
            <person name="Henn M.R."/>
            <person name="Nusbaum C."/>
            <person name="Birren B."/>
        </authorList>
    </citation>
    <scope>NUCLEOTIDE SEQUENCE [LARGE SCALE GENOMIC DNA]</scope>
</reference>
<dbReference type="RefSeq" id="XP_003140760.1">
    <property type="nucleotide sequence ID" value="XM_003140712.1"/>
</dbReference>
<name>A0A1S0U0K2_LOALO</name>
<dbReference type="InParanoid" id="A0A1S0U0K2"/>
<dbReference type="KEGG" id="loa:LOAG_05175"/>
<evidence type="ECO:0000313" key="2">
    <source>
        <dbReference type="EMBL" id="EFO23313.1"/>
    </source>
</evidence>
<evidence type="ECO:0000256" key="1">
    <source>
        <dbReference type="SAM" id="MobiDB-lite"/>
    </source>
</evidence>
<dbReference type="AlphaFoldDB" id="A0A1S0U0K2"/>
<dbReference type="GeneID" id="9942578"/>
<accession>A0A1S0U0K2</accession>
<gene>
    <name evidence="2" type="ORF">LOAG_05175</name>
</gene>
<organism evidence="2">
    <name type="scientific">Loa loa</name>
    <name type="common">Eye worm</name>
    <name type="synonym">Filaria loa</name>
    <dbReference type="NCBI Taxonomy" id="7209"/>
    <lineage>
        <taxon>Eukaryota</taxon>
        <taxon>Metazoa</taxon>
        <taxon>Ecdysozoa</taxon>
        <taxon>Nematoda</taxon>
        <taxon>Chromadorea</taxon>
        <taxon>Rhabditida</taxon>
        <taxon>Spirurina</taxon>
        <taxon>Spiruromorpha</taxon>
        <taxon>Filarioidea</taxon>
        <taxon>Onchocercidae</taxon>
        <taxon>Loa</taxon>
    </lineage>
</organism>
<protein>
    <submittedName>
        <fullName evidence="2">Uncharacterized protein</fullName>
    </submittedName>
</protein>
<dbReference type="EMBL" id="JH712160">
    <property type="protein sequence ID" value="EFO23313.1"/>
    <property type="molecule type" value="Genomic_DNA"/>
</dbReference>
<feature type="region of interest" description="Disordered" evidence="1">
    <location>
        <begin position="36"/>
        <end position="58"/>
    </location>
</feature>